<dbReference type="STRING" id="28234.SAMN04488588_1075"/>
<evidence type="ECO:0000256" key="1">
    <source>
        <dbReference type="SAM" id="Coils"/>
    </source>
</evidence>
<dbReference type="AlphaFoldDB" id="A0A1G6LLD1"/>
<keyword evidence="5" id="KW-1185">Reference proteome</keyword>
<keyword evidence="1" id="KW-0175">Coiled coil</keyword>
<reference evidence="4 6" key="2">
    <citation type="submission" date="2019-04" db="EMBL/GenBank/DDBJ databases">
        <title>Draft genome sequence data and analysis of a Fermenting Bacterium, Geotoga petraea strain HO-Geo1, isolated from heavy-oil petroleum reservoir in Russia.</title>
        <authorList>
            <person name="Grouzdev D.S."/>
            <person name="Semenova E.M."/>
            <person name="Sokolova D.S."/>
            <person name="Tourova T.P."/>
            <person name="Poltaraus A.B."/>
            <person name="Nazina T.N."/>
        </authorList>
    </citation>
    <scope>NUCLEOTIDE SEQUENCE [LARGE SCALE GENOMIC DNA]</scope>
    <source>
        <strain evidence="4 6">HO-Geo1</strain>
    </source>
</reference>
<dbReference type="OrthoDB" id="45204at2"/>
<dbReference type="InterPro" id="IPR029787">
    <property type="entry name" value="Nucleotide_cyclase"/>
</dbReference>
<accession>A0A1G6LLD1</accession>
<dbReference type="Gene3D" id="3.30.70.270">
    <property type="match status" value="1"/>
</dbReference>
<dbReference type="Pfam" id="PF00990">
    <property type="entry name" value="GGDEF"/>
    <property type="match status" value="1"/>
</dbReference>
<evidence type="ECO:0000313" key="6">
    <source>
        <dbReference type="Proteomes" id="UP000297288"/>
    </source>
</evidence>
<proteinExistence type="predicted"/>
<evidence type="ECO:0000313" key="4">
    <source>
        <dbReference type="EMBL" id="TGG87608.1"/>
    </source>
</evidence>
<dbReference type="SUPFAM" id="SSF55073">
    <property type="entry name" value="Nucleotide cyclase"/>
    <property type="match status" value="1"/>
</dbReference>
<dbReference type="InterPro" id="IPR000160">
    <property type="entry name" value="GGDEF_dom"/>
</dbReference>
<dbReference type="EMBL" id="SRME01000004">
    <property type="protein sequence ID" value="TGG87608.1"/>
    <property type="molecule type" value="Genomic_DNA"/>
</dbReference>
<dbReference type="Proteomes" id="UP000199322">
    <property type="component" value="Unassembled WGS sequence"/>
</dbReference>
<gene>
    <name evidence="4" type="ORF">E4650_07650</name>
    <name evidence="3" type="ORF">SAMN04488588_1075</name>
</gene>
<sequence length="196" mass="23861">MGDNYNEMKERIVKLEKELDELKKKELEMDEVVKQHNELIQQEFLSFEEFVEDLVNRKIIDENTRVYSKDFFDKFFAIYFQKAFEANNEWGIVIIKLPHLNKLNLNEEKKIIERQLGKILRESVRIPLDYIFRYSKDTFIILLTDIFEDIFDKIINRINDRIKMLTDYSETCEIKSYYIPRDKISTDDVYKILEEF</sequence>
<feature type="coiled-coil region" evidence="1">
    <location>
        <begin position="5"/>
        <end position="42"/>
    </location>
</feature>
<dbReference type="EMBL" id="FMYV01000004">
    <property type="protein sequence ID" value="SDC44112.1"/>
    <property type="molecule type" value="Genomic_DNA"/>
</dbReference>
<dbReference type="PROSITE" id="PS50887">
    <property type="entry name" value="GGDEF"/>
    <property type="match status" value="1"/>
</dbReference>
<dbReference type="RefSeq" id="WP_091403432.1">
    <property type="nucleotide sequence ID" value="NZ_FMYV01000004.1"/>
</dbReference>
<evidence type="ECO:0000259" key="2">
    <source>
        <dbReference type="PROSITE" id="PS50887"/>
    </source>
</evidence>
<reference evidence="3 5" key="1">
    <citation type="submission" date="2016-10" db="EMBL/GenBank/DDBJ databases">
        <authorList>
            <person name="de Groot N.N."/>
        </authorList>
    </citation>
    <scope>NUCLEOTIDE SEQUENCE [LARGE SCALE GENOMIC DNA]</scope>
    <source>
        <strain evidence="3 5">WG14</strain>
    </source>
</reference>
<protein>
    <submittedName>
        <fullName evidence="3 4">Diguanylate cyclase</fullName>
    </submittedName>
</protein>
<dbReference type="InterPro" id="IPR043128">
    <property type="entry name" value="Rev_trsase/Diguanyl_cyclase"/>
</dbReference>
<feature type="domain" description="GGDEF" evidence="2">
    <location>
        <begin position="88"/>
        <end position="196"/>
    </location>
</feature>
<dbReference type="Proteomes" id="UP000297288">
    <property type="component" value="Unassembled WGS sequence"/>
</dbReference>
<evidence type="ECO:0000313" key="5">
    <source>
        <dbReference type="Proteomes" id="UP000199322"/>
    </source>
</evidence>
<name>A0A1G6LLD1_9BACT</name>
<evidence type="ECO:0000313" key="3">
    <source>
        <dbReference type="EMBL" id="SDC44112.1"/>
    </source>
</evidence>
<organism evidence="3 5">
    <name type="scientific">Geotoga petraea</name>
    <dbReference type="NCBI Taxonomy" id="28234"/>
    <lineage>
        <taxon>Bacteria</taxon>
        <taxon>Thermotogati</taxon>
        <taxon>Thermotogota</taxon>
        <taxon>Thermotogae</taxon>
        <taxon>Petrotogales</taxon>
        <taxon>Petrotogaceae</taxon>
        <taxon>Geotoga</taxon>
    </lineage>
</organism>